<proteinExistence type="predicted"/>
<keyword evidence="1" id="KW-0175">Coiled coil</keyword>
<evidence type="ECO:0008006" key="4">
    <source>
        <dbReference type="Google" id="ProtNLM"/>
    </source>
</evidence>
<protein>
    <recommendedName>
        <fullName evidence="4">Transposase (Putative), gypsy type</fullName>
    </recommendedName>
</protein>
<dbReference type="EMBL" id="BKCJ010008455">
    <property type="protein sequence ID" value="GEU82311.1"/>
    <property type="molecule type" value="Genomic_DNA"/>
</dbReference>
<reference evidence="3" key="1">
    <citation type="journal article" date="2019" name="Sci. Rep.">
        <title>Draft genome of Tanacetum cinerariifolium, the natural source of mosquito coil.</title>
        <authorList>
            <person name="Yamashiro T."/>
            <person name="Shiraishi A."/>
            <person name="Satake H."/>
            <person name="Nakayama K."/>
        </authorList>
    </citation>
    <scope>NUCLEOTIDE SEQUENCE</scope>
</reference>
<evidence type="ECO:0000256" key="1">
    <source>
        <dbReference type="SAM" id="Coils"/>
    </source>
</evidence>
<accession>A0A6L2N7X7</accession>
<evidence type="ECO:0000256" key="2">
    <source>
        <dbReference type="SAM" id="MobiDB-lite"/>
    </source>
</evidence>
<feature type="coiled-coil region" evidence="1">
    <location>
        <begin position="331"/>
        <end position="414"/>
    </location>
</feature>
<name>A0A6L2N7X7_TANCI</name>
<evidence type="ECO:0000313" key="3">
    <source>
        <dbReference type="EMBL" id="GEU82311.1"/>
    </source>
</evidence>
<sequence length="626" mass="69288">MHVYTSVLTSDEVKNLVAKYAIPLDLHPCVPPSGRTMNRLPADKIGIYDQYLKLSGVRVPFSTFLFSVIKHFHLLPVCLNFSSSRWPEVFLLVVEYENERVLVAKRKTQAAKDKAAGKRSATEGTSCCTKKKKGAPLTFILVESEGDYSTRTGSGTHHSASHLNTIILNDVDPATGGGSVVSESVRCEEDDGDHSIENVEDGTEADSPPVKIPLDPNTLIALMKIYLFILVGYIVTKGTSRLTGMFLVLPVSSSSGGSACLAFPKRNPGGDGAGSSLRGDVVPPTLFRSWFELGHGDLAQIDLLRWYEALNDDYMEFYESHRSCKDVSDRLTETQNQLVDVIRNRNNLADDHKNLQQEHLGYASKEAGLIEKLDVVEKEKDDLLDKNREQEERIKRLEEDLTSKTSSLTKAESSVSTLKGDLECLTIDLSHAKISLSDVFNQAIAAGWSEGVKVERTQEDAEAILAEATDYDPHCKDTFMSAFDSLFTQSYPASCVPRNVRQLAIDTWTHSEPLAFREMYVTWPLALGVIRSVLHSEKCTSLGLIRSVLRSRKCTSLGHWHLDSSGASCVSGNVCHLAIGSWTHPEHLAFREMYVTWPLALGLIRSVLRSEKCTSLSHWHLDSSGV</sequence>
<feature type="region of interest" description="Disordered" evidence="2">
    <location>
        <begin position="186"/>
        <end position="210"/>
    </location>
</feature>
<organism evidence="3">
    <name type="scientific">Tanacetum cinerariifolium</name>
    <name type="common">Dalmatian daisy</name>
    <name type="synonym">Chrysanthemum cinerariifolium</name>
    <dbReference type="NCBI Taxonomy" id="118510"/>
    <lineage>
        <taxon>Eukaryota</taxon>
        <taxon>Viridiplantae</taxon>
        <taxon>Streptophyta</taxon>
        <taxon>Embryophyta</taxon>
        <taxon>Tracheophyta</taxon>
        <taxon>Spermatophyta</taxon>
        <taxon>Magnoliopsida</taxon>
        <taxon>eudicotyledons</taxon>
        <taxon>Gunneridae</taxon>
        <taxon>Pentapetalae</taxon>
        <taxon>asterids</taxon>
        <taxon>campanulids</taxon>
        <taxon>Asterales</taxon>
        <taxon>Asteraceae</taxon>
        <taxon>Asteroideae</taxon>
        <taxon>Anthemideae</taxon>
        <taxon>Anthemidinae</taxon>
        <taxon>Tanacetum</taxon>
    </lineage>
</organism>
<dbReference type="AlphaFoldDB" id="A0A6L2N7X7"/>
<gene>
    <name evidence="3" type="ORF">Tci_054289</name>
</gene>
<feature type="compositionally biased region" description="Acidic residues" evidence="2">
    <location>
        <begin position="188"/>
        <end position="204"/>
    </location>
</feature>
<comment type="caution">
    <text evidence="3">The sequence shown here is derived from an EMBL/GenBank/DDBJ whole genome shotgun (WGS) entry which is preliminary data.</text>
</comment>